<keyword evidence="1" id="KW-0560">Oxidoreductase</keyword>
<name>A0A810Q8A6_9FIRM</name>
<organism evidence="3 4">
    <name type="scientific">Pusillibacter faecalis</name>
    <dbReference type="NCBI Taxonomy" id="2714358"/>
    <lineage>
        <taxon>Bacteria</taxon>
        <taxon>Bacillati</taxon>
        <taxon>Bacillota</taxon>
        <taxon>Clostridia</taxon>
        <taxon>Eubacteriales</taxon>
        <taxon>Oscillospiraceae</taxon>
        <taxon>Pusillibacter</taxon>
    </lineage>
</organism>
<dbReference type="EMBL" id="AP023420">
    <property type="protein sequence ID" value="BCK84499.1"/>
    <property type="molecule type" value="Genomic_DNA"/>
</dbReference>
<evidence type="ECO:0000259" key="2">
    <source>
        <dbReference type="Pfam" id="PF00171"/>
    </source>
</evidence>
<dbReference type="InterPro" id="IPR016163">
    <property type="entry name" value="Ald_DH_C"/>
</dbReference>
<dbReference type="AlphaFoldDB" id="A0A810Q8A6"/>
<feature type="domain" description="Aldehyde dehydrogenase" evidence="2">
    <location>
        <begin position="322"/>
        <end position="392"/>
    </location>
</feature>
<dbReference type="InterPro" id="IPR016162">
    <property type="entry name" value="Ald_DH_N"/>
</dbReference>
<dbReference type="Gene3D" id="3.40.605.10">
    <property type="entry name" value="Aldehyde Dehydrogenase, Chain A, domain 1"/>
    <property type="match status" value="1"/>
</dbReference>
<feature type="domain" description="Aldehyde dehydrogenase" evidence="2">
    <location>
        <begin position="3"/>
        <end position="260"/>
    </location>
</feature>
<dbReference type="KEGG" id="pfaa:MM59RIKEN_18180"/>
<dbReference type="InterPro" id="IPR016161">
    <property type="entry name" value="Ald_DH/histidinol_DH"/>
</dbReference>
<dbReference type="Pfam" id="PF00171">
    <property type="entry name" value="Aldedh"/>
    <property type="match status" value="2"/>
</dbReference>
<dbReference type="SUPFAM" id="SSF53720">
    <property type="entry name" value="ALDH-like"/>
    <property type="match status" value="1"/>
</dbReference>
<reference evidence="3" key="1">
    <citation type="submission" date="2020-09" db="EMBL/GenBank/DDBJ databases">
        <title>New species isolated from human feces.</title>
        <authorList>
            <person name="Kitahara M."/>
            <person name="Shigeno Y."/>
            <person name="Shime M."/>
            <person name="Matsumoto Y."/>
            <person name="Nakamura S."/>
            <person name="Motooka D."/>
            <person name="Fukuoka S."/>
            <person name="Nishikawa H."/>
            <person name="Benno Y."/>
        </authorList>
    </citation>
    <scope>NUCLEOTIDE SEQUENCE</scope>
    <source>
        <strain evidence="3">MM59</strain>
    </source>
</reference>
<dbReference type="PANTHER" id="PTHR11699">
    <property type="entry name" value="ALDEHYDE DEHYDROGENASE-RELATED"/>
    <property type="match status" value="1"/>
</dbReference>
<keyword evidence="4" id="KW-1185">Reference proteome</keyword>
<proteinExistence type="predicted"/>
<evidence type="ECO:0000313" key="3">
    <source>
        <dbReference type="EMBL" id="BCK84499.1"/>
    </source>
</evidence>
<evidence type="ECO:0000313" key="4">
    <source>
        <dbReference type="Proteomes" id="UP000679848"/>
    </source>
</evidence>
<dbReference type="Gene3D" id="3.40.309.10">
    <property type="entry name" value="Aldehyde Dehydrogenase, Chain A, domain 2"/>
    <property type="match status" value="1"/>
</dbReference>
<dbReference type="RefSeq" id="WP_213543170.1">
    <property type="nucleotide sequence ID" value="NZ_AP023420.1"/>
</dbReference>
<dbReference type="GO" id="GO:0016620">
    <property type="term" value="F:oxidoreductase activity, acting on the aldehyde or oxo group of donors, NAD or NADP as acceptor"/>
    <property type="evidence" value="ECO:0007669"/>
    <property type="project" value="InterPro"/>
</dbReference>
<dbReference type="InterPro" id="IPR015590">
    <property type="entry name" value="Aldehyde_DH_dom"/>
</dbReference>
<accession>A0A810Q8A6</accession>
<evidence type="ECO:0000256" key="1">
    <source>
        <dbReference type="ARBA" id="ARBA00023002"/>
    </source>
</evidence>
<dbReference type="Proteomes" id="UP000679848">
    <property type="component" value="Chromosome"/>
</dbReference>
<protein>
    <submittedName>
        <fullName evidence="3">Succinate-semialdehyde dehydrogenase</fullName>
    </submittedName>
</protein>
<gene>
    <name evidence="3" type="primary">sucD_1</name>
    <name evidence="3" type="ORF">MM59RIKEN_18180</name>
</gene>
<sequence>MTIQEYVERGRKAVEAIKDYDQAQTDKLVYEAAKIIYQHAAELAREAVDETGLGYYEDKICKNTDTPAAFWAYLRDKKSVGIISENKETGIIEVAHPVGVIACVTPATNPNVTPLGNFMDAVKGKNAIIVSPAPRAAKSTTHTVELIREAMVKCGAPADLIQVLSEVTLANSQALMEACDLVIATGGSGMVKAAYSSGTPAYGVGPGNPPVVLDRGYDLKEAAKMTVTAVGSDNGILCDGDNLLLYPQEEEEKFFQALKDEGVVLFEDKADVEKFGAVLFHDGHPVPELVGKDAPVIAKAAGFDIPKDTKVMGLKIDAVGKANVLNKEIMGPIVVLKGYESFEEAVAMAIQNMEEAGGIGHTAGIFSNDRKHIEYYGERIPVARVLVNQPTPDAWGPSTNGLSPAVSESCGTWGNNILCENVDYIHLINVSKIALPLDVQVPSPEELFKN</sequence>